<dbReference type="InterPro" id="IPR009939">
    <property type="entry name" value="Chitosanase_fungal"/>
</dbReference>
<keyword evidence="4" id="KW-0964">Secreted</keyword>
<feature type="chain" id="PRO_5011825008" description="Endo-chitosanase" evidence="11">
    <location>
        <begin position="20"/>
        <end position="365"/>
    </location>
</feature>
<dbReference type="EC" id="3.2.1.132" evidence="11"/>
<dbReference type="Pfam" id="PF07335">
    <property type="entry name" value="Glyco_hydro_75"/>
    <property type="match status" value="1"/>
</dbReference>
<keyword evidence="14" id="KW-1185">Reference proteome</keyword>
<dbReference type="VEuPathDB" id="FungiDB:ASPBRDRAFT_33828"/>
<proteinExistence type="inferred from homology"/>
<keyword evidence="5 11" id="KW-0732">Signal</keyword>
<dbReference type="PANTHER" id="PTHR42061:SF4">
    <property type="entry name" value="ENDO-CHITOSANASE"/>
    <property type="match status" value="1"/>
</dbReference>
<dbReference type="Proteomes" id="UP000184499">
    <property type="component" value="Unassembled WGS sequence"/>
</dbReference>
<evidence type="ECO:0000256" key="2">
    <source>
        <dbReference type="ARBA" id="ARBA00004613"/>
    </source>
</evidence>
<protein>
    <recommendedName>
        <fullName evidence="11">Endo-chitosanase</fullName>
        <ecNumber evidence="11">3.2.1.132</ecNumber>
    </recommendedName>
</protein>
<comment type="subcellular location">
    <subcellularLocation>
        <location evidence="2 11">Secreted</location>
    </subcellularLocation>
</comment>
<dbReference type="RefSeq" id="XP_067475235.1">
    <property type="nucleotide sequence ID" value="XM_067623163.1"/>
</dbReference>
<reference evidence="14" key="1">
    <citation type="journal article" date="2017" name="Genome Biol.">
        <title>Comparative genomics reveals high biological diversity and specific adaptations in the industrially and medically important fungal genus Aspergillus.</title>
        <authorList>
            <person name="de Vries R.P."/>
            <person name="Riley R."/>
            <person name="Wiebenga A."/>
            <person name="Aguilar-Osorio G."/>
            <person name="Amillis S."/>
            <person name="Uchima C.A."/>
            <person name="Anderluh G."/>
            <person name="Asadollahi M."/>
            <person name="Askin M."/>
            <person name="Barry K."/>
            <person name="Battaglia E."/>
            <person name="Bayram O."/>
            <person name="Benocci T."/>
            <person name="Braus-Stromeyer S.A."/>
            <person name="Caldana C."/>
            <person name="Canovas D."/>
            <person name="Cerqueira G.C."/>
            <person name="Chen F."/>
            <person name="Chen W."/>
            <person name="Choi C."/>
            <person name="Clum A."/>
            <person name="Dos Santos R.A."/>
            <person name="Damasio A.R."/>
            <person name="Diallinas G."/>
            <person name="Emri T."/>
            <person name="Fekete E."/>
            <person name="Flipphi M."/>
            <person name="Freyberg S."/>
            <person name="Gallo A."/>
            <person name="Gournas C."/>
            <person name="Habgood R."/>
            <person name="Hainaut M."/>
            <person name="Harispe M.L."/>
            <person name="Henrissat B."/>
            <person name="Hilden K.S."/>
            <person name="Hope R."/>
            <person name="Hossain A."/>
            <person name="Karabika E."/>
            <person name="Karaffa L."/>
            <person name="Karanyi Z."/>
            <person name="Krasevec N."/>
            <person name="Kuo A."/>
            <person name="Kusch H."/>
            <person name="LaButti K."/>
            <person name="Lagendijk E.L."/>
            <person name="Lapidus A."/>
            <person name="Levasseur A."/>
            <person name="Lindquist E."/>
            <person name="Lipzen A."/>
            <person name="Logrieco A.F."/>
            <person name="MacCabe A."/>
            <person name="Maekelae M.R."/>
            <person name="Malavazi I."/>
            <person name="Melin P."/>
            <person name="Meyer V."/>
            <person name="Mielnichuk N."/>
            <person name="Miskei M."/>
            <person name="Molnar A.P."/>
            <person name="Mule G."/>
            <person name="Ngan C.Y."/>
            <person name="Orejas M."/>
            <person name="Orosz E."/>
            <person name="Ouedraogo J.P."/>
            <person name="Overkamp K.M."/>
            <person name="Park H.-S."/>
            <person name="Perrone G."/>
            <person name="Piumi F."/>
            <person name="Punt P.J."/>
            <person name="Ram A.F."/>
            <person name="Ramon A."/>
            <person name="Rauscher S."/>
            <person name="Record E."/>
            <person name="Riano-Pachon D.M."/>
            <person name="Robert V."/>
            <person name="Roehrig J."/>
            <person name="Ruller R."/>
            <person name="Salamov A."/>
            <person name="Salih N.S."/>
            <person name="Samson R.A."/>
            <person name="Sandor E."/>
            <person name="Sanguinetti M."/>
            <person name="Schuetze T."/>
            <person name="Sepcic K."/>
            <person name="Shelest E."/>
            <person name="Sherlock G."/>
            <person name="Sophianopoulou V."/>
            <person name="Squina F.M."/>
            <person name="Sun H."/>
            <person name="Susca A."/>
            <person name="Todd R.B."/>
            <person name="Tsang A."/>
            <person name="Unkles S.E."/>
            <person name="van de Wiele N."/>
            <person name="van Rossen-Uffink D."/>
            <person name="Oliveira J.V."/>
            <person name="Vesth T.C."/>
            <person name="Visser J."/>
            <person name="Yu J.-H."/>
            <person name="Zhou M."/>
            <person name="Andersen M.R."/>
            <person name="Archer D.B."/>
            <person name="Baker S.E."/>
            <person name="Benoit I."/>
            <person name="Brakhage A.A."/>
            <person name="Braus G.H."/>
            <person name="Fischer R."/>
            <person name="Frisvad J.C."/>
            <person name="Goldman G.H."/>
            <person name="Houbraken J."/>
            <person name="Oakley B."/>
            <person name="Pocsi I."/>
            <person name="Scazzocchio C."/>
            <person name="Seiboth B."/>
            <person name="vanKuyk P.A."/>
            <person name="Wortman J."/>
            <person name="Dyer P.S."/>
            <person name="Grigoriev I.V."/>
        </authorList>
    </citation>
    <scope>NUCLEOTIDE SEQUENCE [LARGE SCALE GENOMIC DNA]</scope>
    <source>
        <strain evidence="14">CBS 101740 / IMI 381727 / IBT 21946</strain>
    </source>
</reference>
<dbReference type="GO" id="GO:0016977">
    <property type="term" value="F:chitosanase activity"/>
    <property type="evidence" value="ECO:0007669"/>
    <property type="project" value="UniProtKB-EC"/>
</dbReference>
<evidence type="ECO:0000256" key="7">
    <source>
        <dbReference type="ARBA" id="ARBA00023277"/>
    </source>
</evidence>
<dbReference type="GO" id="GO:0000272">
    <property type="term" value="P:polysaccharide catabolic process"/>
    <property type="evidence" value="ECO:0007669"/>
    <property type="project" value="UniProtKB-KW"/>
</dbReference>
<feature type="compositionally biased region" description="Acidic residues" evidence="12">
    <location>
        <begin position="326"/>
        <end position="365"/>
    </location>
</feature>
<sequence>MAFKTTSLALLALAGSVHAQSVDGDKFNSPTAGPPASYFAAATTLPVAALQSAAAKASSVPSKATYPVNTDKNSPKSTIHNDWVKFNQGAALSWVADMDVDCDGKDYKCKGNGDGLPETNWGALSAYEVPWIVIPDEFLTANEDLLPGNNVAAVICNGKMYYGILGDSNGDDPEVTGEASWLMARTCFPDDDLNGAEGHAEADVTYIVFTGDDAVLPSSALDKNYITNFSTLRSMGDKLVGALASNLGLSKSGSGSGSGSSPSSSASVPSKTTLATSAATSASSTASASGSTATCSWEGHCEGATCSSEDDCSDDLVCNSGKCSSPDDDEEDKDETNDDDDDEDNKDEGDDDEDEDDDDSDDSDE</sequence>
<name>A0A1L9U8H0_ASPBC</name>
<evidence type="ECO:0000256" key="9">
    <source>
        <dbReference type="ARBA" id="ARBA00023326"/>
    </source>
</evidence>
<dbReference type="PANTHER" id="PTHR42061">
    <property type="entry name" value="ENDO-CHITOSANASE"/>
    <property type="match status" value="1"/>
</dbReference>
<keyword evidence="8 11" id="KW-0326">Glycosidase</keyword>
<evidence type="ECO:0000256" key="5">
    <source>
        <dbReference type="ARBA" id="ARBA00022729"/>
    </source>
</evidence>
<evidence type="ECO:0000256" key="11">
    <source>
        <dbReference type="RuleBase" id="RU361208"/>
    </source>
</evidence>
<evidence type="ECO:0000256" key="8">
    <source>
        <dbReference type="ARBA" id="ARBA00023295"/>
    </source>
</evidence>
<organism evidence="13 14">
    <name type="scientific">Aspergillus brasiliensis (strain CBS 101740 / IMI 381727 / IBT 21946)</name>
    <dbReference type="NCBI Taxonomy" id="767769"/>
    <lineage>
        <taxon>Eukaryota</taxon>
        <taxon>Fungi</taxon>
        <taxon>Dikarya</taxon>
        <taxon>Ascomycota</taxon>
        <taxon>Pezizomycotina</taxon>
        <taxon>Eurotiomycetes</taxon>
        <taxon>Eurotiomycetidae</taxon>
        <taxon>Eurotiales</taxon>
        <taxon>Aspergillaceae</taxon>
        <taxon>Aspergillus</taxon>
        <taxon>Aspergillus subgen. Circumdati</taxon>
    </lineage>
</organism>
<evidence type="ECO:0000256" key="10">
    <source>
        <dbReference type="ARBA" id="ARBA00029386"/>
    </source>
</evidence>
<comment type="similarity">
    <text evidence="3 11">Belongs to the glycosyl hydrolase 75 family.</text>
</comment>
<dbReference type="AlphaFoldDB" id="A0A1L9U8H0"/>
<dbReference type="GeneID" id="93575651"/>
<dbReference type="EMBL" id="KV878692">
    <property type="protein sequence ID" value="OJJ67986.1"/>
    <property type="molecule type" value="Genomic_DNA"/>
</dbReference>
<comment type="function">
    <text evidence="10">Chitosanase catalyzing the endo-type cleavage of chitosan, the deacylated form of chitin. Chitosanase may be crucial in the degradation of the deacetylated portion of chitin in the fungal cell wall. Chitoolisaccharides produced by the hydrolysis of partially N-acetylated chitosan are known to have many biological activities, including antibacterial activity, immune-enhancing effects, and elicitor activity.</text>
</comment>
<evidence type="ECO:0000256" key="1">
    <source>
        <dbReference type="ARBA" id="ARBA00000405"/>
    </source>
</evidence>
<gene>
    <name evidence="13" type="ORF">ASPBRDRAFT_33828</name>
</gene>
<accession>A0A1L9U8H0</accession>
<keyword evidence="7" id="KW-0119">Carbohydrate metabolism</keyword>
<evidence type="ECO:0000313" key="13">
    <source>
        <dbReference type="EMBL" id="OJJ67986.1"/>
    </source>
</evidence>
<evidence type="ECO:0000256" key="6">
    <source>
        <dbReference type="ARBA" id="ARBA00022801"/>
    </source>
</evidence>
<dbReference type="STRING" id="767769.A0A1L9U8H0"/>
<feature type="signal peptide" evidence="11">
    <location>
        <begin position="1"/>
        <end position="19"/>
    </location>
</feature>
<dbReference type="OMA" id="YITNFST"/>
<feature type="region of interest" description="Disordered" evidence="12">
    <location>
        <begin position="250"/>
        <end position="271"/>
    </location>
</feature>
<dbReference type="GO" id="GO:0005576">
    <property type="term" value="C:extracellular region"/>
    <property type="evidence" value="ECO:0007669"/>
    <property type="project" value="UniProtKB-SubCell"/>
</dbReference>
<comment type="catalytic activity">
    <reaction evidence="1 11">
        <text>Endohydrolysis of beta-(1-&gt;4)-linkages between D-glucosamine residues in a partly acetylated chitosan.</text>
        <dbReference type="EC" id="3.2.1.132"/>
    </reaction>
</comment>
<evidence type="ECO:0000256" key="12">
    <source>
        <dbReference type="SAM" id="MobiDB-lite"/>
    </source>
</evidence>
<dbReference type="OrthoDB" id="4756206at2759"/>
<feature type="region of interest" description="Disordered" evidence="12">
    <location>
        <begin position="317"/>
        <end position="365"/>
    </location>
</feature>
<evidence type="ECO:0000256" key="3">
    <source>
        <dbReference type="ARBA" id="ARBA00007799"/>
    </source>
</evidence>
<keyword evidence="6 11" id="KW-0378">Hydrolase</keyword>
<keyword evidence="9 11" id="KW-0624">Polysaccharide degradation</keyword>
<evidence type="ECO:0000256" key="4">
    <source>
        <dbReference type="ARBA" id="ARBA00022525"/>
    </source>
</evidence>
<evidence type="ECO:0000313" key="14">
    <source>
        <dbReference type="Proteomes" id="UP000184499"/>
    </source>
</evidence>